<keyword evidence="1" id="KW-0862">Zinc</keyword>
<evidence type="ECO:0000313" key="5">
    <source>
        <dbReference type="Proteomes" id="UP001201812"/>
    </source>
</evidence>
<name>A0AAD4NFD4_9BILA</name>
<feature type="region of interest" description="Disordered" evidence="2">
    <location>
        <begin position="1132"/>
        <end position="1191"/>
    </location>
</feature>
<comment type="caution">
    <text evidence="4">The sequence shown here is derived from an EMBL/GenBank/DDBJ whole genome shotgun (WGS) entry which is preliminary data.</text>
</comment>
<dbReference type="GO" id="GO:0008270">
    <property type="term" value="F:zinc ion binding"/>
    <property type="evidence" value="ECO:0007669"/>
    <property type="project" value="UniProtKB-KW"/>
</dbReference>
<feature type="compositionally biased region" description="Polar residues" evidence="2">
    <location>
        <begin position="969"/>
        <end position="979"/>
    </location>
</feature>
<dbReference type="InterPro" id="IPR007527">
    <property type="entry name" value="Znf_SWIM"/>
</dbReference>
<dbReference type="Pfam" id="PF04434">
    <property type="entry name" value="SWIM"/>
    <property type="match status" value="1"/>
</dbReference>
<dbReference type="GO" id="GO:0031462">
    <property type="term" value="C:Cul2-RING ubiquitin ligase complex"/>
    <property type="evidence" value="ECO:0007669"/>
    <property type="project" value="TreeGrafter"/>
</dbReference>
<gene>
    <name evidence="4" type="ORF">DdX_02963</name>
</gene>
<dbReference type="InterPro" id="IPR057945">
    <property type="entry name" value="TPR_ZSWIM8"/>
</dbReference>
<keyword evidence="5" id="KW-1185">Reference proteome</keyword>
<dbReference type="EMBL" id="JAKKPZ010000002">
    <property type="protein sequence ID" value="KAI1726254.1"/>
    <property type="molecule type" value="Genomic_DNA"/>
</dbReference>
<evidence type="ECO:0000313" key="4">
    <source>
        <dbReference type="EMBL" id="KAI1726254.1"/>
    </source>
</evidence>
<dbReference type="Pfam" id="PF25572">
    <property type="entry name" value="TPR_ZSWIM8"/>
    <property type="match status" value="1"/>
</dbReference>
<feature type="compositionally biased region" description="Basic and acidic residues" evidence="2">
    <location>
        <begin position="1147"/>
        <end position="1160"/>
    </location>
</feature>
<dbReference type="Proteomes" id="UP001201812">
    <property type="component" value="Unassembled WGS sequence"/>
</dbReference>
<feature type="compositionally biased region" description="Basic and acidic residues" evidence="2">
    <location>
        <begin position="692"/>
        <end position="704"/>
    </location>
</feature>
<feature type="domain" description="SWIM-type" evidence="3">
    <location>
        <begin position="249"/>
        <end position="285"/>
    </location>
</feature>
<feature type="region of interest" description="Disordered" evidence="2">
    <location>
        <begin position="627"/>
        <end position="704"/>
    </location>
</feature>
<keyword evidence="1" id="KW-0479">Metal-binding</keyword>
<proteinExistence type="predicted"/>
<dbReference type="PANTHER" id="PTHR22619">
    <property type="entry name" value="ZINC FINGER SWIM DOMAIN CONTAINING PROTEIN 4, 5, 6"/>
    <property type="match status" value="1"/>
</dbReference>
<feature type="region of interest" description="Disordered" evidence="2">
    <location>
        <begin position="957"/>
        <end position="985"/>
    </location>
</feature>
<feature type="region of interest" description="Disordered" evidence="2">
    <location>
        <begin position="1067"/>
        <end position="1118"/>
    </location>
</feature>
<evidence type="ECO:0000259" key="3">
    <source>
        <dbReference type="PROSITE" id="PS50966"/>
    </source>
</evidence>
<feature type="compositionally biased region" description="Polar residues" evidence="2">
    <location>
        <begin position="653"/>
        <end position="667"/>
    </location>
</feature>
<reference evidence="4" key="1">
    <citation type="submission" date="2022-01" db="EMBL/GenBank/DDBJ databases">
        <title>Genome Sequence Resource for Two Populations of Ditylenchus destructor, the Migratory Endoparasitic Phytonematode.</title>
        <authorList>
            <person name="Zhang H."/>
            <person name="Lin R."/>
            <person name="Xie B."/>
        </authorList>
    </citation>
    <scope>NUCLEOTIDE SEQUENCE</scope>
    <source>
        <strain evidence="4">BazhouSP</strain>
    </source>
</reference>
<dbReference type="PROSITE" id="PS50966">
    <property type="entry name" value="ZF_SWIM"/>
    <property type="match status" value="1"/>
</dbReference>
<accession>A0AAD4NFD4</accession>
<evidence type="ECO:0000256" key="2">
    <source>
        <dbReference type="SAM" id="MobiDB-lite"/>
    </source>
</evidence>
<feature type="compositionally biased region" description="Basic residues" evidence="2">
    <location>
        <begin position="636"/>
        <end position="652"/>
    </location>
</feature>
<protein>
    <submittedName>
        <fullName evidence="4">Zinc finger SWIM domain-containing protein 4</fullName>
    </submittedName>
</protein>
<feature type="compositionally biased region" description="Polar residues" evidence="2">
    <location>
        <begin position="1136"/>
        <end position="1146"/>
    </location>
</feature>
<sequence length="1563" mass="173561">MNDGQAGNDAPDAVVEPDEGWLAQLAIDENEDIIIGVEDDRFSFEDSERFEEDSLCSLQSETGSLNHKWRGWAGKNSNSISAGMLHAADVPGPSTSIYSSELKNPSNIKPTLREINKPTVAAQPANNVKGLATLSAAKVAKSMSFEAIESIYQSIKPREHLPESLMLPILRHCFPESEEDIRLYSCLANGNPDQFTEGEHLYQVGAVGEIFQIGYHLSATVNVYDEISMSESNYQGYMECQTRDSKLPYDVSIRVDRCRLVSCTCSCSDSSSWCQHIVAVCLQRIHNLECVEFRPTIWDSITELSDDKLKKLAQYLINELPREYLPVAQKLIDQLRNSSSEINCIVGAPDPTAGGHDDSAICDVQYLSSSSPQASNEWNTLIRPLRSKEPEALWNLLSIVREMFKRGDENATTLLHVITEDCMCIDQILIWWYQTSLTSSGLWHFTGYRNHTLHSHVSTTQYNAASLCNEIVALWRLAALNPKLSPFEKEQLASLFQLYHRTAVRRIWRINIEDGKGAHLGPKNATFTEKHFPGFFPALQACYLDWSESEICRLMEKLNLAHIQLVIQREGVTPTHNKSAHGFGNCPNIPLLRDGSVVLLSEVLDTEQQQTVTTAACGNVGGIGPPFVSGTISNPKSRKGKRKGPKSNRQSRRNCGSASQKPSTSRSAPLPPVGENVDETDNGSTTAAEDAYEIKGTEQNPKRRERYVDEVEELFASAHSDQNTFSIRFACCESLLGHGYAQETLILAKQLTCELLHNLPNILPTHAPDGKYMDDDNETKTARTAQTKQSCRHYKHTSNCDSCKSIGNIPGGKHSTPHPRVLQASELVATTLSRAILLVKILTTTNCKSVNSVELAGNTEKLLALELALAVMRNPRGPAATRSLEVYTHYLEYELFGLLQKIEIGPAELRLVREVAKSYIFSLRQNPPSRVIVPPTTMSHYIMNALSYSYQMGDVSSNATSSRSRNNTGCPSPVSSPEVTSMRRPEDDNLALEVCLEVLGMRVFVSETDHPMLCEGIRRQRGDLAMVLLLRNRDNPARLGVILDKILDPTVHRMYGDKHSSNAKFFLSDTKSQPERNSKNNIQQNERTETNETESEPTTSISVIGGSVEDPNKPSLNISGAVMRSLPEFLQRRGTQDSFSSAGNTAEESREDSQDGDSPRLSESSGASSSGLSQERGFEFSNKRGNDNERMTTDNSFTIEAFWESQRGHHNHSLPVAGYQFLSNQASEAQAHFMVEFSKRLLTEAGGGNQNNTMFHNNGNGGGVNQGGGPHRHLHICSFITGLYALGLNNQVSSTWLTRTYSTHVSWIQTQTLEIGRSALEIVRQTWEAHLAPTEVASLADKASLSSDASVVDEAARLALSVLPKAYALTVTQSTRALEQCKEHSARLLQEACLSVEKAAEKDGVYPEVLFKVAKHWYNLHLETNKSYSTHNNSSRLHASHSAPNLQPMLASAQPPVSIGVQPQALPTQGYWSQGQNIGQLVMMPYGTSTQHTAPTMTMPYEIKNIYSKLSHIINAIERKTENYLRLFNRKDSVRVMPHLYFSTQKKELKTFVLICAFWCTQI</sequence>
<feature type="compositionally biased region" description="Basic and acidic residues" evidence="2">
    <location>
        <begin position="1176"/>
        <end position="1191"/>
    </location>
</feature>
<feature type="compositionally biased region" description="Low complexity" evidence="2">
    <location>
        <begin position="957"/>
        <end position="968"/>
    </location>
</feature>
<organism evidence="4 5">
    <name type="scientific">Ditylenchus destructor</name>
    <dbReference type="NCBI Taxonomy" id="166010"/>
    <lineage>
        <taxon>Eukaryota</taxon>
        <taxon>Metazoa</taxon>
        <taxon>Ecdysozoa</taxon>
        <taxon>Nematoda</taxon>
        <taxon>Chromadorea</taxon>
        <taxon>Rhabditida</taxon>
        <taxon>Tylenchina</taxon>
        <taxon>Tylenchomorpha</taxon>
        <taxon>Sphaerularioidea</taxon>
        <taxon>Anguinidae</taxon>
        <taxon>Anguininae</taxon>
        <taxon>Ditylenchus</taxon>
    </lineage>
</organism>
<feature type="compositionally biased region" description="Low complexity" evidence="2">
    <location>
        <begin position="1161"/>
        <end position="1175"/>
    </location>
</feature>
<keyword evidence="1" id="KW-0863">Zinc-finger</keyword>
<evidence type="ECO:0000256" key="1">
    <source>
        <dbReference type="PROSITE-ProRule" id="PRU00325"/>
    </source>
</evidence>
<dbReference type="PANTHER" id="PTHR22619:SF1">
    <property type="entry name" value="ZINC FINGER SWIM DOMAIN-CONTAINING PROTEIN 8"/>
    <property type="match status" value="1"/>
</dbReference>